<evidence type="ECO:0000313" key="2">
    <source>
        <dbReference type="Proteomes" id="UP001234202"/>
    </source>
</evidence>
<sequence length="340" mass="38231">MYWTAYHHDTTRYNQAEIKAKWEVFKASPGAQYIRYMIEPHVDPSLNRYQALPLISKSISDTLKASVALVTHKGPPRIEVHLLKNYGYGMIHMASLWRALDLATSYPTFLGIDKITIVIHSPPQSAATQPGGMLSSSRYREADEQEDDSESETSDEELVGLLQFCPLLPLTDGFEEDYMVLCTYLMILLRPYAMARLAEGEETRPKPASLGIENLDTVALMTFTAGFIHLTKSDALYATYDIDLELNFTNDGPEKEDIGTLLTLLALTRVNFNKAAETIPYKLQGSFYMSHQPKFIGADVMVDVLDKVLRTRFRYGYETVIREADPLENPKINGPVGADS</sequence>
<accession>A0ACC2X8V7</accession>
<dbReference type="Proteomes" id="UP001234202">
    <property type="component" value="Unassembled WGS sequence"/>
</dbReference>
<evidence type="ECO:0000313" key="1">
    <source>
        <dbReference type="EMBL" id="KAJ9120337.1"/>
    </source>
</evidence>
<reference evidence="1" key="1">
    <citation type="submission" date="2023-04" db="EMBL/GenBank/DDBJ databases">
        <title>Draft Genome sequencing of Naganishia species isolated from polar environments using Oxford Nanopore Technology.</title>
        <authorList>
            <person name="Leo P."/>
            <person name="Venkateswaran K."/>
        </authorList>
    </citation>
    <scope>NUCLEOTIDE SEQUENCE</scope>
    <source>
        <strain evidence="1">DBVPG 5303</strain>
    </source>
</reference>
<proteinExistence type="predicted"/>
<protein>
    <submittedName>
        <fullName evidence="1">Uncharacterized protein</fullName>
    </submittedName>
</protein>
<keyword evidence="2" id="KW-1185">Reference proteome</keyword>
<comment type="caution">
    <text evidence="1">The sequence shown here is derived from an EMBL/GenBank/DDBJ whole genome shotgun (WGS) entry which is preliminary data.</text>
</comment>
<dbReference type="EMBL" id="JASBWV010000021">
    <property type="protein sequence ID" value="KAJ9120337.1"/>
    <property type="molecule type" value="Genomic_DNA"/>
</dbReference>
<organism evidence="1 2">
    <name type="scientific">Naganishia onofrii</name>
    <dbReference type="NCBI Taxonomy" id="1851511"/>
    <lineage>
        <taxon>Eukaryota</taxon>
        <taxon>Fungi</taxon>
        <taxon>Dikarya</taxon>
        <taxon>Basidiomycota</taxon>
        <taxon>Agaricomycotina</taxon>
        <taxon>Tremellomycetes</taxon>
        <taxon>Filobasidiales</taxon>
        <taxon>Filobasidiaceae</taxon>
        <taxon>Naganishia</taxon>
    </lineage>
</organism>
<name>A0ACC2X8V7_9TREE</name>
<gene>
    <name evidence="1" type="ORF">QFC24_005291</name>
</gene>